<proteinExistence type="predicted"/>
<dbReference type="KEGG" id="fox:FOXG_17725"/>
<feature type="compositionally biased region" description="Acidic residues" evidence="10">
    <location>
        <begin position="299"/>
        <end position="315"/>
    </location>
</feature>
<feature type="domain" description="Protein kinase" evidence="11">
    <location>
        <begin position="683"/>
        <end position="895"/>
    </location>
</feature>
<feature type="compositionally biased region" description="Basic and acidic residues" evidence="10">
    <location>
        <begin position="10"/>
        <end position="25"/>
    </location>
</feature>
<dbReference type="Gene3D" id="1.10.510.10">
    <property type="entry name" value="Transferase(Phosphotransferase) domain 1"/>
    <property type="match status" value="1"/>
</dbReference>
<feature type="region of interest" description="Disordered" evidence="10">
    <location>
        <begin position="250"/>
        <end position="279"/>
    </location>
</feature>
<dbReference type="InterPro" id="IPR011009">
    <property type="entry name" value="Kinase-like_dom_sf"/>
</dbReference>
<dbReference type="PROSITE" id="PS50011">
    <property type="entry name" value="PROTEIN_KINASE_DOM"/>
    <property type="match status" value="1"/>
</dbReference>
<evidence type="ECO:0000256" key="5">
    <source>
        <dbReference type="ARBA" id="ARBA00019973"/>
    </source>
</evidence>
<comment type="function">
    <text evidence="1">Component of the EKC/KEOPS complex that is required for the formation of a threonylcarbamoyl group on adenosine at position 37 (t(6)A37) in tRNAs that read codons beginning with adenine. The complex is probably involved in the transfer of the threonylcarbamoyl moiety of threonylcarbamoyl-AMP (TC-AMP) to the N6 group of A37. BUD32 has ATPase activity in the context of the EKC/KEOPS complex and likely plays a supporting role to the catalytic subunit KAE1. The EKC/KEOPS complex also promotes both telomere uncapping and telomere elongation. The complex is required for efficient recruitment of transcriptional coactivators.</text>
</comment>
<dbReference type="InterPro" id="IPR000719">
    <property type="entry name" value="Prot_kinase_dom"/>
</dbReference>
<evidence type="ECO:0000256" key="1">
    <source>
        <dbReference type="ARBA" id="ARBA00003747"/>
    </source>
</evidence>
<comment type="catalytic activity">
    <reaction evidence="9">
        <text>L-seryl-[protein] + ATP = O-phospho-L-seryl-[protein] + ADP + H(+)</text>
        <dbReference type="Rhea" id="RHEA:17989"/>
        <dbReference type="Rhea" id="RHEA-COMP:9863"/>
        <dbReference type="Rhea" id="RHEA-COMP:11604"/>
        <dbReference type="ChEBI" id="CHEBI:15378"/>
        <dbReference type="ChEBI" id="CHEBI:29999"/>
        <dbReference type="ChEBI" id="CHEBI:30616"/>
        <dbReference type="ChEBI" id="CHEBI:83421"/>
        <dbReference type="ChEBI" id="CHEBI:456216"/>
        <dbReference type="EC" id="2.7.11.1"/>
    </reaction>
</comment>
<comment type="catalytic activity">
    <reaction evidence="8">
        <text>L-threonyl-[protein] + ATP = O-phospho-L-threonyl-[protein] + ADP + H(+)</text>
        <dbReference type="Rhea" id="RHEA:46608"/>
        <dbReference type="Rhea" id="RHEA-COMP:11060"/>
        <dbReference type="Rhea" id="RHEA-COMP:11605"/>
        <dbReference type="ChEBI" id="CHEBI:15378"/>
        <dbReference type="ChEBI" id="CHEBI:30013"/>
        <dbReference type="ChEBI" id="CHEBI:30616"/>
        <dbReference type="ChEBI" id="CHEBI:61977"/>
        <dbReference type="ChEBI" id="CHEBI:456216"/>
        <dbReference type="EC" id="2.7.11.1"/>
    </reaction>
</comment>
<comment type="subunit">
    <text evidence="2">Component of the EKC/KEOPS complex composed of at least BUD32, CGI121, GON7, KAE1 and PCC1; the whole complex dimerizes.</text>
</comment>
<evidence type="ECO:0000259" key="11">
    <source>
        <dbReference type="PROSITE" id="PS50011"/>
    </source>
</evidence>
<dbReference type="PANTHER" id="PTHR37171">
    <property type="entry name" value="SERINE/THREONINE-PROTEIN KINASE YRZF-RELATED"/>
    <property type="match status" value="1"/>
</dbReference>
<evidence type="ECO:0000256" key="9">
    <source>
        <dbReference type="ARBA" id="ARBA00048679"/>
    </source>
</evidence>
<evidence type="ECO:0000256" key="3">
    <source>
        <dbReference type="ARBA" id="ARBA00012513"/>
    </source>
</evidence>
<name>A0A0J9WW79_FUSO4</name>
<dbReference type="AlphaFoldDB" id="A0A0J9WW79"/>
<accession>A0A0J9WW79</accession>
<dbReference type="RefSeq" id="XP_018258857.1">
    <property type="nucleotide sequence ID" value="XM_018397724.1"/>
</dbReference>
<evidence type="ECO:0000256" key="6">
    <source>
        <dbReference type="ARBA" id="ARBA00030980"/>
    </source>
</evidence>
<feature type="compositionally biased region" description="Polar residues" evidence="10">
    <location>
        <begin position="66"/>
        <end position="76"/>
    </location>
</feature>
<dbReference type="InterPro" id="IPR052396">
    <property type="entry name" value="Meiotic_Drive_Suppr_Kinase"/>
</dbReference>
<dbReference type="GeneID" id="28958456"/>
<dbReference type="EC" id="2.7.11.1" evidence="3"/>
<dbReference type="VEuPathDB" id="FungiDB:FOXG_17725"/>
<dbReference type="SUPFAM" id="SSF56112">
    <property type="entry name" value="Protein kinase-like (PK-like)"/>
    <property type="match status" value="1"/>
</dbReference>
<evidence type="ECO:0000256" key="7">
    <source>
        <dbReference type="ARBA" id="ARBA00033194"/>
    </source>
</evidence>
<evidence type="ECO:0000256" key="2">
    <source>
        <dbReference type="ARBA" id="ARBA00011534"/>
    </source>
</evidence>
<feature type="compositionally biased region" description="Low complexity" evidence="10">
    <location>
        <begin position="323"/>
        <end position="344"/>
    </location>
</feature>
<dbReference type="GO" id="GO:0004674">
    <property type="term" value="F:protein serine/threonine kinase activity"/>
    <property type="evidence" value="ECO:0007669"/>
    <property type="project" value="UniProtKB-EC"/>
</dbReference>
<dbReference type="Proteomes" id="UP000009097">
    <property type="component" value="Unassembled WGS sequence"/>
</dbReference>
<dbReference type="InterPro" id="IPR008266">
    <property type="entry name" value="Tyr_kinase_AS"/>
</dbReference>
<reference evidence="12" key="1">
    <citation type="submission" date="2007-04" db="EMBL/GenBank/DDBJ databases">
        <authorList>
            <consortium name="The Broad Institute Genome Sequencing Platform"/>
            <person name="Birren B."/>
            <person name="Lander E."/>
            <person name="Galagan J."/>
            <person name="Nusbaum C."/>
            <person name="Devon K."/>
            <person name="Ma L.-J."/>
            <person name="Jaffe D."/>
            <person name="Butler J."/>
            <person name="Alvarez P."/>
            <person name="Gnerre S."/>
            <person name="Grabherr M."/>
            <person name="Kleber M."/>
            <person name="Mauceli E."/>
            <person name="Brockman W."/>
            <person name="MacCallum I.A."/>
            <person name="Young S."/>
            <person name="LaButti K."/>
            <person name="DeCaprio D."/>
            <person name="Crawford M."/>
            <person name="Koehrsen M."/>
            <person name="Engels R."/>
            <person name="Montgomery P."/>
            <person name="Pearson M."/>
            <person name="Howarth C."/>
            <person name="Larson L."/>
            <person name="White J."/>
            <person name="O'Leary S."/>
            <person name="Kodira C."/>
            <person name="Zeng Q."/>
            <person name="Yandava C."/>
            <person name="Alvarado L."/>
            <person name="Kistler C."/>
            <person name="Shim W.-B."/>
            <person name="Kang S."/>
            <person name="Woloshuk C."/>
        </authorList>
    </citation>
    <scope>NUCLEOTIDE SEQUENCE</scope>
    <source>
        <strain evidence="12">4287</strain>
    </source>
</reference>
<feature type="compositionally biased region" description="Basic and acidic residues" evidence="10">
    <location>
        <begin position="567"/>
        <end position="576"/>
    </location>
</feature>
<dbReference type="PROSITE" id="PS00109">
    <property type="entry name" value="PROTEIN_KINASE_TYR"/>
    <property type="match status" value="1"/>
</dbReference>
<feature type="region of interest" description="Disordered" evidence="10">
    <location>
        <begin position="1"/>
        <end position="34"/>
    </location>
</feature>
<dbReference type="EMBL" id="DS231789">
    <property type="protein sequence ID" value="KNB20812.1"/>
    <property type="molecule type" value="Genomic_DNA"/>
</dbReference>
<dbReference type="GO" id="GO:0005524">
    <property type="term" value="F:ATP binding"/>
    <property type="evidence" value="ECO:0007669"/>
    <property type="project" value="InterPro"/>
</dbReference>
<feature type="region of interest" description="Disordered" evidence="10">
    <location>
        <begin position="299"/>
        <end position="344"/>
    </location>
</feature>
<feature type="region of interest" description="Disordered" evidence="10">
    <location>
        <begin position="518"/>
        <end position="602"/>
    </location>
</feature>
<gene>
    <name evidence="12" type="ORF">FOXG_17725</name>
</gene>
<evidence type="ECO:0000313" key="12">
    <source>
        <dbReference type="EMBL" id="KNB20812.1"/>
    </source>
</evidence>
<evidence type="ECO:0000256" key="8">
    <source>
        <dbReference type="ARBA" id="ARBA00047899"/>
    </source>
</evidence>
<sequence>MGRRPLTEGQKAEKAARRRERERQQRLVARQAKQIEDAETHIVSQSFPETILEDPVVSSMSLHLSIRNDGQPSSRTDPLPIDRQPPLHATRSRRRSPRLASEPPLTIDESIILADGAFHRPDTTARLRAPVRPISEQIPADTICVATPYSANIGYREAAETNEDEETSAAETPDSRTPLQSEQIAATPVSRYEVDHIVSPCSQTRLRVQRYRDRRHATRLQQIFQEATECQDLPFTHELSALSLRDDATPSLSLPADIPDNEPRPSSVPAPESEPEFDIETSVLPLSSSALSNVNLLTEDEEDNRSEASVLEDDAASQPMTPSLTSPSSSRHHSSSSSSQSRGSLLLSRSNSSVWSDLSGLPSDEPEDLILSDFLQAISNQDTAGGPDFLRAQSGVYDRVLRKFFNHQPEFARACRAGKHPHPPGTYRYGLLTTGEAIVFLKVDLDEPETLYYHLAEPGPEVSAHPNNVHICTAVGQYLAFTLMALGSPGERRGNRQEERLKAMKNLKTWAEDFESTLRSIPENERSASSDYSPGHEPTTYKDVNRSPALLRKRTRRTAACQAGEGSLRKDDRQEPSDDESAPRPPDTPTPSGRNTRQGTRRSQRLALLALRPRGGGGGEQGRQDYCTQKCLVGMVKGGFLDPKCPNVALHGKSCAPAARARHPVDHKEWLRLLWKQLKQSLDDGIRPLGEGGARGVVFQVTLLAHGYTFVSKGTVRAFIKDLEHEAAVYERLKPIQGVHVPVFLGAIDLGSMNKTYYYDHRAYVVHMTFLSWGGCSIDRAQRIGDTDRPLEDEAIRSLRAMHREGVVHKDVRLANMLFNPETNRVMVIDFERALLLKPPRRPLAQLVPNKRAWKSETMMDAKKVTGDSSRRSQPSQKLFRGYLVGKDGVLGVEC</sequence>
<feature type="region of interest" description="Disordered" evidence="10">
    <location>
        <begin position="66"/>
        <end position="103"/>
    </location>
</feature>
<evidence type="ECO:0000256" key="4">
    <source>
        <dbReference type="ARBA" id="ARBA00013948"/>
    </source>
</evidence>
<reference evidence="12" key="2">
    <citation type="journal article" date="2010" name="Nature">
        <title>Comparative genomics reveals mobile pathogenicity chromosomes in Fusarium.</title>
        <authorList>
            <person name="Ma L.J."/>
            <person name="van der Does H.C."/>
            <person name="Borkovich K.A."/>
            <person name="Coleman J.J."/>
            <person name="Daboussi M.J."/>
            <person name="Di Pietro A."/>
            <person name="Dufresne M."/>
            <person name="Freitag M."/>
            <person name="Grabherr M."/>
            <person name="Henrissat B."/>
            <person name="Houterman P.M."/>
            <person name="Kang S."/>
            <person name="Shim W.B."/>
            <person name="Woloshuk C."/>
            <person name="Xie X."/>
            <person name="Xu J.R."/>
            <person name="Antoniw J."/>
            <person name="Baker S.E."/>
            <person name="Bluhm B.H."/>
            <person name="Breakspear A."/>
            <person name="Brown D.W."/>
            <person name="Butchko R.A."/>
            <person name="Chapman S."/>
            <person name="Coulson R."/>
            <person name="Coutinho P.M."/>
            <person name="Danchin E.G."/>
            <person name="Diener A."/>
            <person name="Gale L.R."/>
            <person name="Gardiner D.M."/>
            <person name="Goff S."/>
            <person name="Hammond-Kosack K.E."/>
            <person name="Hilburn K."/>
            <person name="Hua-Van A."/>
            <person name="Jonkers W."/>
            <person name="Kazan K."/>
            <person name="Kodira C.D."/>
            <person name="Koehrsen M."/>
            <person name="Kumar L."/>
            <person name="Lee Y.H."/>
            <person name="Li L."/>
            <person name="Manners J.M."/>
            <person name="Miranda-Saavedra D."/>
            <person name="Mukherjee M."/>
            <person name="Park G."/>
            <person name="Park J."/>
            <person name="Park S.Y."/>
            <person name="Proctor R.H."/>
            <person name="Regev A."/>
            <person name="Ruiz-Roldan M.C."/>
            <person name="Sain D."/>
            <person name="Sakthikumar S."/>
            <person name="Sykes S."/>
            <person name="Schwartz D.C."/>
            <person name="Turgeon B.G."/>
            <person name="Wapinski I."/>
            <person name="Yoder O."/>
            <person name="Young S."/>
            <person name="Zeng Q."/>
            <person name="Zhou S."/>
            <person name="Galagan J."/>
            <person name="Cuomo C.A."/>
            <person name="Kistler H.C."/>
            <person name="Rep M."/>
        </authorList>
    </citation>
    <scope>NUCLEOTIDE SEQUENCE [LARGE SCALE GENOMIC DNA]</scope>
    <source>
        <strain evidence="12">4287</strain>
    </source>
</reference>
<feature type="region of interest" description="Disordered" evidence="10">
    <location>
        <begin position="158"/>
        <end position="180"/>
    </location>
</feature>
<dbReference type="PANTHER" id="PTHR37171:SF1">
    <property type="entry name" value="SERINE_THREONINE-PROTEIN KINASE YRZF-RELATED"/>
    <property type="match status" value="1"/>
</dbReference>
<evidence type="ECO:0000256" key="10">
    <source>
        <dbReference type="SAM" id="MobiDB-lite"/>
    </source>
</evidence>
<organism evidence="12 13">
    <name type="scientific">Fusarium oxysporum f. sp. lycopersici (strain 4287 / CBS 123668 / FGSC 9935 / NRRL 34936)</name>
    <name type="common">Fusarium vascular wilt of tomato</name>
    <dbReference type="NCBI Taxonomy" id="426428"/>
    <lineage>
        <taxon>Eukaryota</taxon>
        <taxon>Fungi</taxon>
        <taxon>Dikarya</taxon>
        <taxon>Ascomycota</taxon>
        <taxon>Pezizomycotina</taxon>
        <taxon>Sordariomycetes</taxon>
        <taxon>Hypocreomycetidae</taxon>
        <taxon>Hypocreales</taxon>
        <taxon>Nectriaceae</taxon>
        <taxon>Fusarium</taxon>
        <taxon>Fusarium oxysporum species complex</taxon>
    </lineage>
</organism>
<evidence type="ECO:0000313" key="13">
    <source>
        <dbReference type="Proteomes" id="UP000009097"/>
    </source>
</evidence>
<protein>
    <recommendedName>
        <fullName evidence="5">EKC/KEOPS complex subunit BUD32</fullName>
        <ecNumber evidence="3">2.7.11.1</ecNumber>
    </recommendedName>
    <alternativeName>
        <fullName evidence="6 7">Atypical Serine/threonine protein kinase BUD32</fullName>
    </alternativeName>
    <alternativeName>
        <fullName evidence="4">EKC/KEOPS complex subunit bud32</fullName>
    </alternativeName>
</protein>